<dbReference type="STRING" id="1236976.JCM16418_578"/>
<accession>W7YWB5</accession>
<comment type="caution">
    <text evidence="6">The sequence shown here is derived from an EMBL/GenBank/DDBJ whole genome shotgun (WGS) entry which is preliminary data.</text>
</comment>
<proteinExistence type="inferred from homology"/>
<dbReference type="Proteomes" id="UP000019364">
    <property type="component" value="Unassembled WGS sequence"/>
</dbReference>
<keyword evidence="4" id="KW-0862">Zinc</keyword>
<dbReference type="RefSeq" id="WP_036645789.1">
    <property type="nucleotide sequence ID" value="NZ_BAVZ01000001.1"/>
</dbReference>
<reference evidence="6 7" key="1">
    <citation type="journal article" date="2014" name="Genome Announc.">
        <title>Draft Genome Sequence of Paenibacillus pini JCM 16418T, Isolated from the Rhizosphere of Pine Tree.</title>
        <authorList>
            <person name="Yuki M."/>
            <person name="Oshima K."/>
            <person name="Suda W."/>
            <person name="Oshida Y."/>
            <person name="Kitamura K."/>
            <person name="Iida Y."/>
            <person name="Hattori M."/>
            <person name="Ohkuma M."/>
        </authorList>
    </citation>
    <scope>NUCLEOTIDE SEQUENCE [LARGE SCALE GENOMIC DNA]</scope>
    <source>
        <strain evidence="6 7">JCM 16418</strain>
    </source>
</reference>
<evidence type="ECO:0000256" key="2">
    <source>
        <dbReference type="ARBA" id="ARBA00022723"/>
    </source>
</evidence>
<dbReference type="Pfam" id="PF02633">
    <property type="entry name" value="Creatininase"/>
    <property type="match status" value="1"/>
</dbReference>
<evidence type="ECO:0000313" key="6">
    <source>
        <dbReference type="EMBL" id="GAF06609.1"/>
    </source>
</evidence>
<dbReference type="GO" id="GO:0009231">
    <property type="term" value="P:riboflavin biosynthetic process"/>
    <property type="evidence" value="ECO:0007669"/>
    <property type="project" value="TreeGrafter"/>
</dbReference>
<dbReference type="GO" id="GO:0046872">
    <property type="term" value="F:metal ion binding"/>
    <property type="evidence" value="ECO:0007669"/>
    <property type="project" value="UniProtKB-KW"/>
</dbReference>
<dbReference type="PANTHER" id="PTHR35005">
    <property type="entry name" value="3-DEHYDRO-SCYLLO-INOSOSE HYDROLASE"/>
    <property type="match status" value="1"/>
</dbReference>
<gene>
    <name evidence="6" type="ORF">JCM16418_578</name>
</gene>
<name>W7YWB5_9BACL</name>
<dbReference type="SUPFAM" id="SSF102215">
    <property type="entry name" value="Creatininase"/>
    <property type="match status" value="1"/>
</dbReference>
<evidence type="ECO:0000256" key="5">
    <source>
        <dbReference type="ARBA" id="ARBA00024029"/>
    </source>
</evidence>
<keyword evidence="3 6" id="KW-0378">Hydrolase</keyword>
<evidence type="ECO:0000256" key="1">
    <source>
        <dbReference type="ARBA" id="ARBA00001947"/>
    </source>
</evidence>
<dbReference type="InterPro" id="IPR003785">
    <property type="entry name" value="Creatininase/forma_Hydrolase"/>
</dbReference>
<organism evidence="6 7">
    <name type="scientific">Paenibacillus pini JCM 16418</name>
    <dbReference type="NCBI Taxonomy" id="1236976"/>
    <lineage>
        <taxon>Bacteria</taxon>
        <taxon>Bacillati</taxon>
        <taxon>Bacillota</taxon>
        <taxon>Bacilli</taxon>
        <taxon>Bacillales</taxon>
        <taxon>Paenibacillaceae</taxon>
        <taxon>Paenibacillus</taxon>
    </lineage>
</organism>
<dbReference type="PANTHER" id="PTHR35005:SF1">
    <property type="entry name" value="2-AMINO-5-FORMYLAMINO-6-RIBOSYLAMINOPYRIMIDIN-4(3H)-ONE 5'-MONOPHOSPHATE DEFORMYLASE"/>
    <property type="match status" value="1"/>
</dbReference>
<evidence type="ECO:0000256" key="4">
    <source>
        <dbReference type="ARBA" id="ARBA00022833"/>
    </source>
</evidence>
<dbReference type="AlphaFoldDB" id="W7YWB5"/>
<sequence length="279" mass="31736">MGYSIFEDTMADMQWTDIQTHIDNEAIVLLPTGVIEQQGPHISTGSDIYFSHIICKKIKKELEQNQIHSIIAPPFYWGVNHITGAFPGSFTSRRETVKHVLFDIFDCLHRWGFKHVFIVDIHGDPMNGMALYEAIHEGRNQLGLDVRSVISEWVAGDLSISRDDEHFLIFDVALEDSFPDGPSPIFLDIHAGKHTTANMYKYFPSLVDTDKAKTLIPTNLTYEDLKKWQEGGDVTREITPQGYFGEPAAYEQVDDEMDFVEGYAKFATLGLIKYLSQIR</sequence>
<keyword evidence="7" id="KW-1185">Reference proteome</keyword>
<evidence type="ECO:0000313" key="7">
    <source>
        <dbReference type="Proteomes" id="UP000019364"/>
    </source>
</evidence>
<dbReference type="GO" id="GO:0016811">
    <property type="term" value="F:hydrolase activity, acting on carbon-nitrogen (but not peptide) bonds, in linear amides"/>
    <property type="evidence" value="ECO:0007669"/>
    <property type="project" value="TreeGrafter"/>
</dbReference>
<dbReference type="Gene3D" id="3.40.50.10310">
    <property type="entry name" value="Creatininase"/>
    <property type="match status" value="1"/>
</dbReference>
<protein>
    <submittedName>
        <fullName evidence="6">Creatinine amidohydrolase</fullName>
    </submittedName>
</protein>
<dbReference type="InterPro" id="IPR024087">
    <property type="entry name" value="Creatininase-like_sf"/>
</dbReference>
<evidence type="ECO:0000256" key="3">
    <source>
        <dbReference type="ARBA" id="ARBA00022801"/>
    </source>
</evidence>
<dbReference type="eggNOG" id="COG1402">
    <property type="taxonomic scope" value="Bacteria"/>
</dbReference>
<dbReference type="EMBL" id="BAVZ01000001">
    <property type="protein sequence ID" value="GAF06609.1"/>
    <property type="molecule type" value="Genomic_DNA"/>
</dbReference>
<comment type="cofactor">
    <cofactor evidence="1">
        <name>Zn(2+)</name>
        <dbReference type="ChEBI" id="CHEBI:29105"/>
    </cofactor>
</comment>
<comment type="similarity">
    <text evidence="5">Belongs to the creatininase superfamily.</text>
</comment>
<keyword evidence="2" id="KW-0479">Metal-binding</keyword>